<accession>A0A2Z4MT98</accession>
<keyword evidence="1" id="KW-0238">DNA-binding</keyword>
<evidence type="ECO:0000259" key="2">
    <source>
        <dbReference type="PROSITE" id="PS50118"/>
    </source>
</evidence>
<evidence type="ECO:0000313" key="3">
    <source>
        <dbReference type="EMBL" id="AWX59731.1"/>
    </source>
</evidence>
<dbReference type="AlphaFoldDB" id="A0A2Z4MT98"/>
<dbReference type="SUPFAM" id="SSF47095">
    <property type="entry name" value="HMG-box"/>
    <property type="match status" value="1"/>
</dbReference>
<dbReference type="PROSITE" id="PS50118">
    <property type="entry name" value="HMG_BOX_2"/>
    <property type="match status" value="1"/>
</dbReference>
<dbReference type="InterPro" id="IPR009071">
    <property type="entry name" value="HMG_box_dom"/>
</dbReference>
<evidence type="ECO:0000256" key="1">
    <source>
        <dbReference type="PROSITE-ProRule" id="PRU00267"/>
    </source>
</evidence>
<organism evidence="3">
    <name type="scientific">Saccharina japonica</name>
    <name type="common">Sweet kelp</name>
    <name type="synonym">Laminaria japonica</name>
    <dbReference type="NCBI Taxonomy" id="88149"/>
    <lineage>
        <taxon>Eukaryota</taxon>
        <taxon>Sar</taxon>
        <taxon>Stramenopiles</taxon>
        <taxon>Ochrophyta</taxon>
        <taxon>PX clade</taxon>
        <taxon>Phaeophyceae</taxon>
        <taxon>Laminariales</taxon>
        <taxon>Laminariaceae</taxon>
        <taxon>Saccharina</taxon>
    </lineage>
</organism>
<dbReference type="InterPro" id="IPR036910">
    <property type="entry name" value="HMG_box_dom_sf"/>
</dbReference>
<feature type="domain" description="HMG box" evidence="2">
    <location>
        <begin position="182"/>
        <end position="250"/>
    </location>
</feature>
<feature type="DNA-binding region" description="HMG box" evidence="1">
    <location>
        <begin position="182"/>
        <end position="250"/>
    </location>
</feature>
<dbReference type="Gene3D" id="1.10.30.10">
    <property type="entry name" value="High mobility group box domain"/>
    <property type="match status" value="1"/>
</dbReference>
<dbReference type="GO" id="GO:0005634">
    <property type="term" value="C:nucleus"/>
    <property type="evidence" value="ECO:0007669"/>
    <property type="project" value="UniProtKB-UniRule"/>
</dbReference>
<dbReference type="EMBL" id="MH029877">
    <property type="protein sequence ID" value="AWX59731.1"/>
    <property type="molecule type" value="mRNA"/>
</dbReference>
<proteinExistence type="evidence at transcript level"/>
<protein>
    <submittedName>
        <fullName evidence="3">HMG-box containing protein isoform 2</fullName>
    </submittedName>
</protein>
<dbReference type="GO" id="GO:0003677">
    <property type="term" value="F:DNA binding"/>
    <property type="evidence" value="ECO:0007669"/>
    <property type="project" value="UniProtKB-UniRule"/>
</dbReference>
<name>A0A2Z4MT98_SACJA</name>
<keyword evidence="1" id="KW-0539">Nucleus</keyword>
<reference evidence="3" key="1">
    <citation type="submission" date="2018-03" db="EMBL/GenBank/DDBJ databases">
        <title>Characterization and expression profiles of the HMG-box-containing gene SjHMG: a candidate male sex-determination gene in Saccharina japonica.</title>
        <authorList>
            <person name="Zhang L."/>
        </authorList>
    </citation>
    <scope>NUCLEOTIDE SEQUENCE</scope>
</reference>
<sequence>MEGSFRDDGPPVDLFDGVRNAGLLFLDLGCEALASLSAANDLHGIDRSRIFAYDGVHAAILVTEGRRRIFCQQVSCGLYDLGVSINSRSDWRDALSATVTSLIMGSTESIAGGAPCGLNSRSEWFSSPAWSSVVHMAPSREMSAYRPPEGYERIAPRINVPKGFSTVSWDPDVIAGTTAQPCRRPWPAYTHFAHQEKIGVLSSRSNRAKTLMSKAFGQRWHGMPYEETELYKELEGADKERYEKEACAQDTAASLS</sequence>